<name>A0A817WA11_9BILA</name>
<dbReference type="AlphaFoldDB" id="A0A817WA11"/>
<dbReference type="Proteomes" id="UP000663838">
    <property type="component" value="Unassembled WGS sequence"/>
</dbReference>
<evidence type="ECO:0000313" key="3">
    <source>
        <dbReference type="EMBL" id="CAF3353023.1"/>
    </source>
</evidence>
<dbReference type="EMBL" id="CAJNYV010000253">
    <property type="protein sequence ID" value="CAF3353023.1"/>
    <property type="molecule type" value="Genomic_DNA"/>
</dbReference>
<feature type="region of interest" description="Disordered" evidence="1">
    <location>
        <begin position="23"/>
        <end position="42"/>
    </location>
</feature>
<evidence type="ECO:0000256" key="2">
    <source>
        <dbReference type="SAM" id="Phobius"/>
    </source>
</evidence>
<accession>A0A817WA11</accession>
<organism evidence="3 5">
    <name type="scientific">Rotaria socialis</name>
    <dbReference type="NCBI Taxonomy" id="392032"/>
    <lineage>
        <taxon>Eukaryota</taxon>
        <taxon>Metazoa</taxon>
        <taxon>Spiralia</taxon>
        <taxon>Gnathifera</taxon>
        <taxon>Rotifera</taxon>
        <taxon>Eurotatoria</taxon>
        <taxon>Bdelloidea</taxon>
        <taxon>Philodinida</taxon>
        <taxon>Philodinidae</taxon>
        <taxon>Rotaria</taxon>
    </lineage>
</organism>
<comment type="caution">
    <text evidence="3">The sequence shown here is derived from an EMBL/GenBank/DDBJ whole genome shotgun (WGS) entry which is preliminary data.</text>
</comment>
<feature type="compositionally biased region" description="Polar residues" evidence="1">
    <location>
        <begin position="32"/>
        <end position="42"/>
    </location>
</feature>
<keyword evidence="2" id="KW-1133">Transmembrane helix</keyword>
<sequence length="105" mass="11779">MSEERAHDDNNLLIIVADTREASMEAHHGSSRDSSVTTSPNRDSMITITKELKELNHGIVLLNEKMDKILEANDKIFQLNQKVFILNQVILSAVVIGTIGFCMNR</sequence>
<evidence type="ECO:0000313" key="5">
    <source>
        <dbReference type="Proteomes" id="UP000663865"/>
    </source>
</evidence>
<dbReference type="Proteomes" id="UP000663865">
    <property type="component" value="Unassembled WGS sequence"/>
</dbReference>
<reference evidence="3" key="1">
    <citation type="submission" date="2021-02" db="EMBL/GenBank/DDBJ databases">
        <authorList>
            <person name="Nowell W R."/>
        </authorList>
    </citation>
    <scope>NUCLEOTIDE SEQUENCE</scope>
</reference>
<dbReference type="EMBL" id="CAJOBS010005931">
    <property type="protein sequence ID" value="CAF4906815.1"/>
    <property type="molecule type" value="Genomic_DNA"/>
</dbReference>
<gene>
    <name evidence="3" type="ORF">KIK155_LOCUS3783</name>
    <name evidence="4" type="ORF">TOA249_LOCUS31097</name>
</gene>
<feature type="transmembrane region" description="Helical" evidence="2">
    <location>
        <begin position="83"/>
        <end position="103"/>
    </location>
</feature>
<protein>
    <submittedName>
        <fullName evidence="3">Uncharacterized protein</fullName>
    </submittedName>
</protein>
<evidence type="ECO:0000313" key="4">
    <source>
        <dbReference type="EMBL" id="CAF4906815.1"/>
    </source>
</evidence>
<evidence type="ECO:0000256" key="1">
    <source>
        <dbReference type="SAM" id="MobiDB-lite"/>
    </source>
</evidence>
<keyword evidence="2" id="KW-0812">Transmembrane</keyword>
<keyword evidence="2" id="KW-0472">Membrane</keyword>
<proteinExistence type="predicted"/>